<comment type="similarity">
    <text evidence="1">Belongs to the peptidase A1 family.</text>
</comment>
<evidence type="ECO:0000256" key="1">
    <source>
        <dbReference type="ARBA" id="ARBA00007447"/>
    </source>
</evidence>
<dbReference type="PANTHER" id="PTHR47966">
    <property type="entry name" value="BETA-SITE APP-CLEAVING ENZYME, ISOFORM A-RELATED"/>
    <property type="match status" value="1"/>
</dbReference>
<keyword evidence="2" id="KW-0645">Protease</keyword>
<dbReference type="PRINTS" id="PR00792">
    <property type="entry name" value="PEPSIN"/>
</dbReference>
<reference evidence="8" key="1">
    <citation type="submission" date="2023-10" db="EMBL/GenBank/DDBJ databases">
        <authorList>
            <person name="Chen Y."/>
            <person name="Shah S."/>
            <person name="Dougan E. K."/>
            <person name="Thang M."/>
            <person name="Chan C."/>
        </authorList>
    </citation>
    <scope>NUCLEOTIDE SEQUENCE [LARGE SCALE GENOMIC DNA]</scope>
</reference>
<evidence type="ECO:0000256" key="2">
    <source>
        <dbReference type="ARBA" id="ARBA00022670"/>
    </source>
</evidence>
<dbReference type="EMBL" id="CAUYUJ010014226">
    <property type="protein sequence ID" value="CAK0838456.1"/>
    <property type="molecule type" value="Genomic_DNA"/>
</dbReference>
<comment type="caution">
    <text evidence="8">The sequence shown here is derived from an EMBL/GenBank/DDBJ whole genome shotgun (WGS) entry which is preliminary data.</text>
</comment>
<feature type="signal peptide" evidence="6">
    <location>
        <begin position="1"/>
        <end position="20"/>
    </location>
</feature>
<evidence type="ECO:0000259" key="7">
    <source>
        <dbReference type="PROSITE" id="PS51767"/>
    </source>
</evidence>
<protein>
    <recommendedName>
        <fullName evidence="7">Peptidase A1 domain-containing protein</fullName>
    </recommendedName>
</protein>
<evidence type="ECO:0000313" key="9">
    <source>
        <dbReference type="Proteomes" id="UP001189429"/>
    </source>
</evidence>
<dbReference type="PROSITE" id="PS51767">
    <property type="entry name" value="PEPTIDASE_A1"/>
    <property type="match status" value="1"/>
</dbReference>
<gene>
    <name evidence="8" type="ORF">PCOR1329_LOCUS34402</name>
</gene>
<dbReference type="Pfam" id="PF00026">
    <property type="entry name" value="Asp"/>
    <property type="match status" value="1"/>
</dbReference>
<dbReference type="CDD" id="cd05471">
    <property type="entry name" value="pepsin_like"/>
    <property type="match status" value="1"/>
</dbReference>
<dbReference type="InterPro" id="IPR033121">
    <property type="entry name" value="PEPTIDASE_A1"/>
</dbReference>
<keyword evidence="3" id="KW-0064">Aspartyl protease</keyword>
<keyword evidence="6" id="KW-0732">Signal</keyword>
<sequence>MVPRVIFGAVLVSMITRCSGLSAPSVEVEPAQEPFLIRLRRELYPVRRKGKIVSHKASYSGLIHVGAPWAQEFRVVFDTGSGHVVLPSIECRSDACLKHRRYDARVSETSEAIMLDGTAVQPRQNRDQVTIGFGTGKITGEFVRERVCLGPAVPEKDANGTERETGPCVDAQVVAAIEMSNRPFELFDFDGILGLGLSSLAVSKNFSFFNMLAGSRQFAHTHFGVFLTDGDDGEESEIAFGGHNTARLMEPLSWVPMAKPEMGYWQVSILAVRVDGVLLDMCGDGSCRGILDSGTSHLGIPSHHNAEVSDLLTRAADPTVEDCRYTAAPVVQIELQDFNLTLYPENYMRKLPLEEDVMADANVGVSPTSYKENSGKEAPETWTEGADDAPAGNLLCTPKLLPVTWPEPIGPNLFILGEPVLHRYYAVFDWDNLRAGFARARHARHARQELPGQPEAHAGEAGVAGTPAVVESQGDELVLMQTAVVVTIVRRL</sequence>
<dbReference type="PANTHER" id="PTHR47966:SF51">
    <property type="entry name" value="BETA-SITE APP-CLEAVING ENZYME, ISOFORM A-RELATED"/>
    <property type="match status" value="1"/>
</dbReference>
<accession>A0ABN9T0K9</accession>
<name>A0ABN9T0K9_9DINO</name>
<evidence type="ECO:0000256" key="5">
    <source>
        <dbReference type="SAM" id="MobiDB-lite"/>
    </source>
</evidence>
<feature type="domain" description="Peptidase A1" evidence="7">
    <location>
        <begin position="59"/>
        <end position="438"/>
    </location>
</feature>
<evidence type="ECO:0000313" key="8">
    <source>
        <dbReference type="EMBL" id="CAK0838456.1"/>
    </source>
</evidence>
<dbReference type="Gene3D" id="2.40.70.10">
    <property type="entry name" value="Acid Proteases"/>
    <property type="match status" value="2"/>
</dbReference>
<keyword evidence="9" id="KW-1185">Reference proteome</keyword>
<organism evidence="8 9">
    <name type="scientific">Prorocentrum cordatum</name>
    <dbReference type="NCBI Taxonomy" id="2364126"/>
    <lineage>
        <taxon>Eukaryota</taxon>
        <taxon>Sar</taxon>
        <taxon>Alveolata</taxon>
        <taxon>Dinophyceae</taxon>
        <taxon>Prorocentrales</taxon>
        <taxon>Prorocentraceae</taxon>
        <taxon>Prorocentrum</taxon>
    </lineage>
</organism>
<proteinExistence type="inferred from homology"/>
<dbReference type="InterPro" id="IPR021109">
    <property type="entry name" value="Peptidase_aspartic_dom_sf"/>
</dbReference>
<keyword evidence="4" id="KW-0378">Hydrolase</keyword>
<dbReference type="SUPFAM" id="SSF50630">
    <property type="entry name" value="Acid proteases"/>
    <property type="match status" value="1"/>
</dbReference>
<evidence type="ECO:0000256" key="6">
    <source>
        <dbReference type="SAM" id="SignalP"/>
    </source>
</evidence>
<dbReference type="InterPro" id="IPR001461">
    <property type="entry name" value="Aspartic_peptidase_A1"/>
</dbReference>
<dbReference type="Proteomes" id="UP001189429">
    <property type="component" value="Unassembled WGS sequence"/>
</dbReference>
<dbReference type="InterPro" id="IPR034164">
    <property type="entry name" value="Pepsin-like_dom"/>
</dbReference>
<feature type="chain" id="PRO_5046295187" description="Peptidase A1 domain-containing protein" evidence="6">
    <location>
        <begin position="21"/>
        <end position="492"/>
    </location>
</feature>
<feature type="region of interest" description="Disordered" evidence="5">
    <location>
        <begin position="365"/>
        <end position="389"/>
    </location>
</feature>
<evidence type="ECO:0000256" key="4">
    <source>
        <dbReference type="ARBA" id="ARBA00022801"/>
    </source>
</evidence>
<evidence type="ECO:0000256" key="3">
    <source>
        <dbReference type="ARBA" id="ARBA00022750"/>
    </source>
</evidence>